<sequence>MKSKLFLAGILAVVLLVATACDPTDQPSTEQPDTDEPGTEQPGTEPEPNDEDTIEYEYTEEGIIKPEIAEQVIEETANNAIIALRNKDAETLADYVHPEAGVRFTPYTYVSLDDDVVLTKEEMKNFFESQQEYLWGLYDGKGNEIKLTPAEYYEEFIYTEDFIEAEEIGYNEVLSSGNMLENQFDVYDNPIVVEYYFSGFNPDFEGMDWRSLRLVFEEHEGTWLLVGIIHNQWTI</sequence>
<dbReference type="OrthoDB" id="1267107at2"/>
<dbReference type="PROSITE" id="PS51257">
    <property type="entry name" value="PROKAR_LIPOPROTEIN"/>
    <property type="match status" value="1"/>
</dbReference>
<feature type="signal peptide" evidence="2">
    <location>
        <begin position="1"/>
        <end position="20"/>
    </location>
</feature>
<dbReference type="STRING" id="766136.BHF68_04345"/>
<evidence type="ECO:0000256" key="1">
    <source>
        <dbReference type="SAM" id="MobiDB-lite"/>
    </source>
</evidence>
<dbReference type="Proteomes" id="UP000094296">
    <property type="component" value="Unassembled WGS sequence"/>
</dbReference>
<dbReference type="EMBL" id="MIJE01000011">
    <property type="protein sequence ID" value="OEF97446.1"/>
    <property type="molecule type" value="Genomic_DNA"/>
</dbReference>
<organism evidence="3 4">
    <name type="scientific">Desulfuribacillus alkaliarsenatis</name>
    <dbReference type="NCBI Taxonomy" id="766136"/>
    <lineage>
        <taxon>Bacteria</taxon>
        <taxon>Bacillati</taxon>
        <taxon>Bacillota</taxon>
        <taxon>Desulfuribacillia</taxon>
        <taxon>Desulfuribacillales</taxon>
        <taxon>Desulfuribacillaceae</taxon>
        <taxon>Desulfuribacillus</taxon>
    </lineage>
</organism>
<evidence type="ECO:0000313" key="4">
    <source>
        <dbReference type="Proteomes" id="UP000094296"/>
    </source>
</evidence>
<feature type="region of interest" description="Disordered" evidence="1">
    <location>
        <begin position="23"/>
        <end position="51"/>
    </location>
</feature>
<feature type="chain" id="PRO_5009177091" description="DUF4829 domain-containing protein" evidence="2">
    <location>
        <begin position="21"/>
        <end position="235"/>
    </location>
</feature>
<gene>
    <name evidence="3" type="ORF">BHF68_04345</name>
</gene>
<name>A0A1E5G2Z6_9FIRM</name>
<protein>
    <recommendedName>
        <fullName evidence="5">DUF4829 domain-containing protein</fullName>
    </recommendedName>
</protein>
<comment type="caution">
    <text evidence="3">The sequence shown here is derived from an EMBL/GenBank/DDBJ whole genome shotgun (WGS) entry which is preliminary data.</text>
</comment>
<evidence type="ECO:0000256" key="2">
    <source>
        <dbReference type="SAM" id="SignalP"/>
    </source>
</evidence>
<evidence type="ECO:0008006" key="5">
    <source>
        <dbReference type="Google" id="ProtNLM"/>
    </source>
</evidence>
<keyword evidence="4" id="KW-1185">Reference proteome</keyword>
<proteinExistence type="predicted"/>
<accession>A0A1E5G2Z6</accession>
<evidence type="ECO:0000313" key="3">
    <source>
        <dbReference type="EMBL" id="OEF97446.1"/>
    </source>
</evidence>
<dbReference type="RefSeq" id="WP_069642844.1">
    <property type="nucleotide sequence ID" value="NZ_MIJE01000011.1"/>
</dbReference>
<keyword evidence="2" id="KW-0732">Signal</keyword>
<dbReference type="AlphaFoldDB" id="A0A1E5G2Z6"/>
<reference evidence="3 4" key="1">
    <citation type="submission" date="2016-09" db="EMBL/GenBank/DDBJ databases">
        <title>Draft genome sequence for the type strain of Desulfuribacillus alkaliarsenatis AHT28, an obligately anaerobic, sulfidogenic bacterium isolated from Russian soda lake sediments.</title>
        <authorList>
            <person name="Abin C.A."/>
            <person name="Hollibaugh J.T."/>
        </authorList>
    </citation>
    <scope>NUCLEOTIDE SEQUENCE [LARGE SCALE GENOMIC DNA]</scope>
    <source>
        <strain evidence="3 4">AHT28</strain>
    </source>
</reference>